<name>A0AAV4WTY9_CAEEX</name>
<dbReference type="Proteomes" id="UP001054945">
    <property type="component" value="Unassembled WGS sequence"/>
</dbReference>
<sequence length="88" mass="10150">MVAICDNMSSAKTMRHYAETHDCKVPREYLSKEKSPHTSMIDATFLTTLGSLMSRRLDFGINDSDDSSTNVEVFRQPRKVCWHRPWNA</sequence>
<accession>A0AAV4WTY9</accession>
<proteinExistence type="predicted"/>
<gene>
    <name evidence="1" type="ORF">CEXT_418401</name>
</gene>
<dbReference type="AlphaFoldDB" id="A0AAV4WTY9"/>
<keyword evidence="2" id="KW-1185">Reference proteome</keyword>
<organism evidence="1 2">
    <name type="scientific">Caerostris extrusa</name>
    <name type="common">Bark spider</name>
    <name type="synonym">Caerostris bankana</name>
    <dbReference type="NCBI Taxonomy" id="172846"/>
    <lineage>
        <taxon>Eukaryota</taxon>
        <taxon>Metazoa</taxon>
        <taxon>Ecdysozoa</taxon>
        <taxon>Arthropoda</taxon>
        <taxon>Chelicerata</taxon>
        <taxon>Arachnida</taxon>
        <taxon>Araneae</taxon>
        <taxon>Araneomorphae</taxon>
        <taxon>Entelegynae</taxon>
        <taxon>Araneoidea</taxon>
        <taxon>Araneidae</taxon>
        <taxon>Caerostris</taxon>
    </lineage>
</organism>
<comment type="caution">
    <text evidence="1">The sequence shown here is derived from an EMBL/GenBank/DDBJ whole genome shotgun (WGS) entry which is preliminary data.</text>
</comment>
<evidence type="ECO:0000313" key="2">
    <source>
        <dbReference type="Proteomes" id="UP001054945"/>
    </source>
</evidence>
<dbReference type="EMBL" id="BPLR01016720">
    <property type="protein sequence ID" value="GIY85961.1"/>
    <property type="molecule type" value="Genomic_DNA"/>
</dbReference>
<protein>
    <submittedName>
        <fullName evidence="1">Uncharacterized protein</fullName>
    </submittedName>
</protein>
<evidence type="ECO:0000313" key="1">
    <source>
        <dbReference type="EMBL" id="GIY85961.1"/>
    </source>
</evidence>
<reference evidence="1 2" key="1">
    <citation type="submission" date="2021-06" db="EMBL/GenBank/DDBJ databases">
        <title>Caerostris extrusa draft genome.</title>
        <authorList>
            <person name="Kono N."/>
            <person name="Arakawa K."/>
        </authorList>
    </citation>
    <scope>NUCLEOTIDE SEQUENCE [LARGE SCALE GENOMIC DNA]</scope>
</reference>